<gene>
    <name evidence="3" type="ORF">EV214_110114</name>
</gene>
<comment type="similarity">
    <text evidence="1">Belongs to the YciI family.</text>
</comment>
<accession>A0A4V2SBC8</accession>
<protein>
    <submittedName>
        <fullName evidence="3">Uncharacterized protein YciI</fullName>
    </submittedName>
</protein>
<dbReference type="Gene3D" id="3.30.70.1060">
    <property type="entry name" value="Dimeric alpha+beta barrel"/>
    <property type="match status" value="1"/>
</dbReference>
<evidence type="ECO:0000313" key="3">
    <source>
        <dbReference type="EMBL" id="TCO75040.1"/>
    </source>
</evidence>
<dbReference type="SUPFAM" id="SSF54909">
    <property type="entry name" value="Dimeric alpha+beta barrel"/>
    <property type="match status" value="1"/>
</dbReference>
<evidence type="ECO:0000256" key="1">
    <source>
        <dbReference type="ARBA" id="ARBA00007689"/>
    </source>
</evidence>
<comment type="caution">
    <text evidence="3">The sequence shown here is derived from an EMBL/GenBank/DDBJ whole genome shotgun (WGS) entry which is preliminary data.</text>
</comment>
<evidence type="ECO:0000313" key="4">
    <source>
        <dbReference type="Proteomes" id="UP000294919"/>
    </source>
</evidence>
<sequence length="95" mass="11107">MFIISLTYIKEIEVVDVYLKEHVTYLKEQYEKGVFIASGRKVPRIGGVILSNLKDKKLLMDVVKEDPFYKNEVAKYEIVEFIPSMTSEELVFLKE</sequence>
<dbReference type="RefSeq" id="WP_132244979.1">
    <property type="nucleotide sequence ID" value="NZ_SLWV01000010.1"/>
</dbReference>
<keyword evidence="4" id="KW-1185">Reference proteome</keyword>
<reference evidence="3 4" key="1">
    <citation type="submission" date="2019-03" db="EMBL/GenBank/DDBJ databases">
        <title>Genomic Encyclopedia of Type Strains, Phase IV (KMG-IV): sequencing the most valuable type-strain genomes for metagenomic binning, comparative biology and taxonomic classification.</title>
        <authorList>
            <person name="Goeker M."/>
        </authorList>
    </citation>
    <scope>NUCLEOTIDE SEQUENCE [LARGE SCALE GENOMIC DNA]</scope>
    <source>
        <strain evidence="3 4">DSM 102940</strain>
    </source>
</reference>
<dbReference type="PANTHER" id="PTHR37828">
    <property type="entry name" value="GSR2449 PROTEIN"/>
    <property type="match status" value="1"/>
</dbReference>
<dbReference type="OrthoDB" id="9814407at2"/>
<evidence type="ECO:0000259" key="2">
    <source>
        <dbReference type="Pfam" id="PF03795"/>
    </source>
</evidence>
<dbReference type="PANTHER" id="PTHR37828:SF1">
    <property type="entry name" value="YCII-RELATED DOMAIN-CONTAINING PROTEIN"/>
    <property type="match status" value="1"/>
</dbReference>
<dbReference type="Proteomes" id="UP000294919">
    <property type="component" value="Unassembled WGS sequence"/>
</dbReference>
<dbReference type="InterPro" id="IPR011008">
    <property type="entry name" value="Dimeric_a/b-barrel"/>
</dbReference>
<organism evidence="3 4">
    <name type="scientific">Marinisporobacter balticus</name>
    <dbReference type="NCBI Taxonomy" id="2018667"/>
    <lineage>
        <taxon>Bacteria</taxon>
        <taxon>Bacillati</taxon>
        <taxon>Bacillota</taxon>
        <taxon>Clostridia</taxon>
        <taxon>Peptostreptococcales</taxon>
        <taxon>Thermotaleaceae</taxon>
        <taxon>Marinisporobacter</taxon>
    </lineage>
</organism>
<dbReference type="Pfam" id="PF03795">
    <property type="entry name" value="YCII"/>
    <property type="match status" value="1"/>
</dbReference>
<feature type="domain" description="YCII-related" evidence="2">
    <location>
        <begin position="1"/>
        <end position="81"/>
    </location>
</feature>
<dbReference type="InterPro" id="IPR005545">
    <property type="entry name" value="YCII"/>
</dbReference>
<dbReference type="EMBL" id="SLWV01000010">
    <property type="protein sequence ID" value="TCO75040.1"/>
    <property type="molecule type" value="Genomic_DNA"/>
</dbReference>
<proteinExistence type="inferred from homology"/>
<name>A0A4V2SBC8_9FIRM</name>
<dbReference type="AlphaFoldDB" id="A0A4V2SBC8"/>